<comment type="caution">
    <text evidence="1">The sequence shown here is derived from an EMBL/GenBank/DDBJ whole genome shotgun (WGS) entry which is preliminary data.</text>
</comment>
<dbReference type="EMBL" id="QFFJ01000001">
    <property type="protein sequence ID" value="RBL91821.1"/>
    <property type="molecule type" value="Genomic_DNA"/>
</dbReference>
<evidence type="ECO:0000313" key="2">
    <source>
        <dbReference type="Proteomes" id="UP000253410"/>
    </source>
</evidence>
<dbReference type="InterPro" id="IPR024747">
    <property type="entry name" value="Pyridox_Oxase-rel"/>
</dbReference>
<dbReference type="SUPFAM" id="SSF50475">
    <property type="entry name" value="FMN-binding split barrel"/>
    <property type="match status" value="1"/>
</dbReference>
<dbReference type="AlphaFoldDB" id="A0A365Y0P5"/>
<dbReference type="RefSeq" id="WP_113614422.1">
    <property type="nucleotide sequence ID" value="NZ_QFFJ01000001.1"/>
</dbReference>
<dbReference type="PANTHER" id="PTHR34071:SF2">
    <property type="entry name" value="FLAVIN-NUCLEOTIDE-BINDING PROTEIN"/>
    <property type="match status" value="1"/>
</dbReference>
<reference evidence="1 2" key="1">
    <citation type="submission" date="2018-05" db="EMBL/GenBank/DDBJ databases">
        <title>Chitinophaga sp. K3CV102501T nov., isolated from isolated from a monsoon evergreen broad-leaved forest soil.</title>
        <authorList>
            <person name="Lv Y."/>
        </authorList>
    </citation>
    <scope>NUCLEOTIDE SEQUENCE [LARGE SCALE GENOMIC DNA]</scope>
    <source>
        <strain evidence="1 2">GDMCC 1.1325</strain>
    </source>
</reference>
<proteinExistence type="predicted"/>
<dbReference type="Pfam" id="PF12900">
    <property type="entry name" value="Pyridox_ox_2"/>
    <property type="match status" value="1"/>
</dbReference>
<dbReference type="OrthoDB" id="116031at2"/>
<dbReference type="PANTHER" id="PTHR34071">
    <property type="entry name" value="5-NITROIMIDAZOLE ANTIBIOTICS RESISTANCE PROTEIN, NIMA-FAMILY-RELATED PROTEIN-RELATED"/>
    <property type="match status" value="1"/>
</dbReference>
<gene>
    <name evidence="1" type="ORF">DF182_04245</name>
</gene>
<dbReference type="InterPro" id="IPR012349">
    <property type="entry name" value="Split_barrel_FMN-bd"/>
</dbReference>
<keyword evidence="2" id="KW-1185">Reference proteome</keyword>
<dbReference type="Proteomes" id="UP000253410">
    <property type="component" value="Unassembled WGS sequence"/>
</dbReference>
<dbReference type="Gene3D" id="2.30.110.10">
    <property type="entry name" value="Electron Transport, Fmn-binding Protein, Chain A"/>
    <property type="match status" value="1"/>
</dbReference>
<sequence length="213" mass="24002">MNPIPPHLTPSRYPKRADYDQQTIYSILDEALVCTVSFAVDNKPFSIPTAFVRHENKIYIHGSVGSHFIREIEKGLPVCITVTLLDAIVVAKSAFNHSVNYRSVVIFGTPEKIEDTTRKTQAFKWLTEKFVPNSWDYLRPFNESDNRKTTILAFSLDEASAKIRTGMPGEDENKDLPIWSGIIPIETRRLAPITEEECSAGIPLPPHLTGTMM</sequence>
<evidence type="ECO:0000313" key="1">
    <source>
        <dbReference type="EMBL" id="RBL91821.1"/>
    </source>
</evidence>
<protein>
    <submittedName>
        <fullName evidence="1">Pyridoxamine 5'-phosphate oxidase</fullName>
    </submittedName>
</protein>
<name>A0A365Y0P5_9BACT</name>
<accession>A0A365Y0P5</accession>
<organism evidence="1 2">
    <name type="scientific">Chitinophaga flava</name>
    <dbReference type="NCBI Taxonomy" id="2259036"/>
    <lineage>
        <taxon>Bacteria</taxon>
        <taxon>Pseudomonadati</taxon>
        <taxon>Bacteroidota</taxon>
        <taxon>Chitinophagia</taxon>
        <taxon>Chitinophagales</taxon>
        <taxon>Chitinophagaceae</taxon>
        <taxon>Chitinophaga</taxon>
    </lineage>
</organism>